<reference evidence="3" key="2">
    <citation type="journal article" date="2020" name="Data Brief">
        <title>Transcriptome dataset of Babesia bovis life stages within vertebrate and invertebrate hosts.</title>
        <authorList>
            <person name="Ueti M.W."/>
            <person name="Johnson W.C."/>
            <person name="Kappmeyer L.S."/>
            <person name="Herndon D.R."/>
            <person name="Mousel M.R."/>
            <person name="Reif K.E."/>
            <person name="Taus N.S."/>
            <person name="Ifeonu O.O."/>
            <person name="Silva J.C."/>
            <person name="Suarez C.E."/>
            <person name="Brayton K.A."/>
        </authorList>
    </citation>
    <scope>NUCLEOTIDE SEQUENCE [LARGE SCALE GENOMIC DNA]</scope>
</reference>
<dbReference type="VEuPathDB" id="PiroplasmaDB:BBOV_III004190"/>
<dbReference type="EMBL" id="AAXT01000001">
    <property type="protein sequence ID" value="EDO07982.1"/>
    <property type="molecule type" value="Genomic_DNA"/>
</dbReference>
<evidence type="ECO:0000256" key="1">
    <source>
        <dbReference type="SAM" id="MobiDB-lite"/>
    </source>
</evidence>
<comment type="caution">
    <text evidence="2">The sequence shown here is derived from an EMBL/GenBank/DDBJ whole genome shotgun (WGS) entry which is preliminary data.</text>
</comment>
<dbReference type="InParanoid" id="A7AN48"/>
<gene>
    <name evidence="2" type="ORF">BBOV_III004190</name>
</gene>
<proteinExistence type="predicted"/>
<evidence type="ECO:0000313" key="3">
    <source>
        <dbReference type="Proteomes" id="UP000002173"/>
    </source>
</evidence>
<dbReference type="KEGG" id="bbo:BBOV_III004190"/>
<feature type="region of interest" description="Disordered" evidence="1">
    <location>
        <begin position="734"/>
        <end position="753"/>
    </location>
</feature>
<dbReference type="AlphaFoldDB" id="A7AN48"/>
<keyword evidence="3" id="KW-1185">Reference proteome</keyword>
<accession>A7AN48</accession>
<dbReference type="Proteomes" id="UP000002173">
    <property type="component" value="Unassembled WGS sequence"/>
</dbReference>
<protein>
    <submittedName>
        <fullName evidence="2">Uncharacterized protein</fullName>
    </submittedName>
</protein>
<dbReference type="GeneID" id="5479799"/>
<name>A7AN48_BABBO</name>
<reference evidence="3" key="3">
    <citation type="journal article" date="2021" name="Int. J. Parasitol.">
        <title>Comparative analysis of gene expression between Babesia bovis blood stages and kinetes allowed by improved genome annotation.</title>
        <authorList>
            <person name="Ueti M.W."/>
            <person name="Johnson W.C."/>
            <person name="Kappmeyer L.S."/>
            <person name="Herndon D.R."/>
            <person name="Mousel M.R."/>
            <person name="Reif K.E."/>
            <person name="Taus N.S."/>
            <person name="Ifeonu O.O."/>
            <person name="Silva J.C."/>
            <person name="Suarez C.E."/>
            <person name="Brayton K.A."/>
        </authorList>
    </citation>
    <scope>NUCLEOTIDE SEQUENCE [LARGE SCALE GENOMIC DNA]</scope>
</reference>
<reference evidence="2 3" key="1">
    <citation type="journal article" date="2007" name="PLoS Pathog.">
        <title>Genome sequence of Babesia bovis and comparative analysis of apicomplexan hemoprotozoa.</title>
        <authorList>
            <person name="Brayton K.A."/>
            <person name="Lau A.O.T."/>
            <person name="Herndon D.R."/>
            <person name="Hannick L."/>
            <person name="Kappmeyer L.S."/>
            <person name="Berens S.J."/>
            <person name="Bidwell S.L."/>
            <person name="Brown W.C."/>
            <person name="Crabtree J."/>
            <person name="Fadrosh D."/>
            <person name="Feldblum T."/>
            <person name="Forberger H.A."/>
            <person name="Haas B.J."/>
            <person name="Howell J.M."/>
            <person name="Khouri H."/>
            <person name="Koo H."/>
            <person name="Mann D.J."/>
            <person name="Norimine J."/>
            <person name="Paulsen I.T."/>
            <person name="Radune D."/>
            <person name="Ren Q."/>
            <person name="Smith R.K. Jr."/>
            <person name="Suarez C.E."/>
            <person name="White O."/>
            <person name="Wortman J.R."/>
            <person name="Knowles D.P. Jr."/>
            <person name="McElwain T.F."/>
            <person name="Nene V.M."/>
        </authorList>
    </citation>
    <scope>NUCLEOTIDE SEQUENCE [LARGE SCALE GENOMIC DNA]</scope>
    <source>
        <strain evidence="2">T2Bo</strain>
    </source>
</reference>
<sequence>MILIKMVRSFATVAYMTSIFVATWFCFQRKSNYALAIIERDASQRAENATAETEITVRPFWDSPNRLIHLTTVRTILEYINETLGYTVNNKDLELLDLSNGMMQSLVASGHEVAVNALVHDANEVTERCERYLKEVNKLIKIAKIDEHKDVNVALKDNINKVSKESQSFIQVTLVRATKFLMSNRDNDLRLQVLKRTSHFVRKEQKVLKIITILRKRYRKKPKIVKLDQQMQGWVKNLKVLKQTIDGAKEWIEIQWNVLQKISDGLCPADPLLSEYTFYKHTDYRTLEEEGQFYAFHNYYNEMVQYMRFVSHSMKVIQAISLTLVDENAPSELLNFYLNGIALLEYILKYNLWSMEKKAAMSKGILKLTREFSSFIRVVENGYNAMLSTNEGVIARVGNYNRTFLDDSYYRFLFVYYKNESKRMKSAMDRFCEPYNGIIGYNVVDKQHNAQKLMHDRESICHRYKTIQDEYTEYASEFQKTKQRFSQLSQRSGENARMEGEHAIRDLKHYLETFGVKHRFVVNATLEIYRDYMKSNVKIDTLAIYQSAEMLKGETFQNIYLIYPLIGKTVEAFNWYKVRVEEIYKSLDEVRTMYKRAQTLGDCSDIDKFHNNLMTRTEEMKYLFDTLSVHPKLSAALQQISQPVKIFGPFSHKSEWDSIFSQIYDRRNDMRDVLLLDFLLPILRDTMELYIGIAESPHNCIASLNTSLDNAFKRFVGGLSGSGNIKNLDEDNSVVASTNSNHPDSNSTTNGDTGLVISNPIDLQVPECSEPNNAKNLEKQAMIVDHSSVPSDQHRETDINEENQIFNNDDRTTGESLNPRQQVREWEIRFTKDGFTEVALSIIPMLAFTGALIL</sequence>
<evidence type="ECO:0000313" key="2">
    <source>
        <dbReference type="EMBL" id="EDO07982.1"/>
    </source>
</evidence>
<organism evidence="2 3">
    <name type="scientific">Babesia bovis</name>
    <dbReference type="NCBI Taxonomy" id="5865"/>
    <lineage>
        <taxon>Eukaryota</taxon>
        <taxon>Sar</taxon>
        <taxon>Alveolata</taxon>
        <taxon>Apicomplexa</taxon>
        <taxon>Aconoidasida</taxon>
        <taxon>Piroplasmida</taxon>
        <taxon>Babesiidae</taxon>
        <taxon>Babesia</taxon>
    </lineage>
</organism>
<dbReference type="RefSeq" id="XP_001611550.1">
    <property type="nucleotide sequence ID" value="XM_001611500.1"/>
</dbReference>
<feature type="compositionally biased region" description="Polar residues" evidence="1">
    <location>
        <begin position="734"/>
        <end position="752"/>
    </location>
</feature>